<dbReference type="Pfam" id="PF01051">
    <property type="entry name" value="Rep3_N"/>
    <property type="match status" value="1"/>
</dbReference>
<proteinExistence type="inferred from homology"/>
<dbReference type="PATRIC" id="fig|558151.6.peg.4753"/>
<keyword evidence="4" id="KW-1185">Reference proteome</keyword>
<reference evidence="3 4" key="1">
    <citation type="journal article" date="2013" name="Int. J. Syst. Evol. Microbiol.">
        <title>Chryseobacterium angstadtii sp. nov., isolated from a newt tank.</title>
        <authorList>
            <person name="Kirk K.E."/>
            <person name="Hoffman J.A."/>
            <person name="Smith K.A."/>
            <person name="Strahan B.L."/>
            <person name="Failor K.C."/>
            <person name="Krebs J.E."/>
            <person name="Gale A.N."/>
            <person name="Do T.D."/>
            <person name="Sontag T.C."/>
            <person name="Batties A.M."/>
            <person name="Mistiszyn K."/>
            <person name="Newman J.D."/>
        </authorList>
    </citation>
    <scope>NUCLEOTIDE SEQUENCE [LARGE SCALE GENOMIC DNA]</scope>
    <source>
        <strain evidence="3 4">KM</strain>
    </source>
</reference>
<organism evidence="3 4">
    <name type="scientific">Chryseobacterium angstadtii</name>
    <dbReference type="NCBI Taxonomy" id="558151"/>
    <lineage>
        <taxon>Bacteria</taxon>
        <taxon>Pseudomonadati</taxon>
        <taxon>Bacteroidota</taxon>
        <taxon>Flavobacteriia</taxon>
        <taxon>Flavobacteriales</taxon>
        <taxon>Weeksellaceae</taxon>
        <taxon>Chryseobacterium group</taxon>
        <taxon>Chryseobacterium</taxon>
    </lineage>
</organism>
<dbReference type="SUPFAM" id="SSF46785">
    <property type="entry name" value="Winged helix' DNA-binding domain"/>
    <property type="match status" value="2"/>
</dbReference>
<feature type="domain" description="Initiator Rep protein WH1" evidence="2">
    <location>
        <begin position="13"/>
        <end position="147"/>
    </location>
</feature>
<sequence>MELIDVNLQDKVVMQHNAITSGRYDFTACQLDLLFMILAQLEIGKTEYTIHTSDIEAITGRQWQINQLTKSTELILTKMFEVEDSESYTQFVLFQYFKYLKGQRSIQVKLSEIALPYFFELKSNFTALQLKSTLSVTSKYAKRLYALGCQWRSVGKKRFEIEELKKMLGLIDKKGKEQFEEISAFRKNVLDIAKKQINEESDIYFDYKLIKQGRSFRWVEIYVNAKMAQQLIINFEESIDNQKYISKLVVYGFSQIQAELIAGKEKESNFDILITELNEKIRQRKLKIENSVGYLVGVYQKKGILPVKN</sequence>
<dbReference type="EMBL" id="LFND01000010">
    <property type="protein sequence ID" value="KMQ58360.1"/>
    <property type="molecule type" value="Genomic_DNA"/>
</dbReference>
<evidence type="ECO:0000256" key="1">
    <source>
        <dbReference type="ARBA" id="ARBA00038283"/>
    </source>
</evidence>
<dbReference type="GO" id="GO:0006270">
    <property type="term" value="P:DNA replication initiation"/>
    <property type="evidence" value="ECO:0007669"/>
    <property type="project" value="InterPro"/>
</dbReference>
<dbReference type="RefSeq" id="WP_048508961.1">
    <property type="nucleotide sequence ID" value="NZ_LFND01000010.1"/>
</dbReference>
<accession>A0A0J7KM04</accession>
<protein>
    <recommendedName>
        <fullName evidence="2">Initiator Rep protein WH1 domain-containing protein</fullName>
    </recommendedName>
</protein>
<name>A0A0J7KM04_9FLAO</name>
<dbReference type="Proteomes" id="UP000036261">
    <property type="component" value="Unassembled WGS sequence"/>
</dbReference>
<dbReference type="GO" id="GO:0003887">
    <property type="term" value="F:DNA-directed DNA polymerase activity"/>
    <property type="evidence" value="ECO:0007669"/>
    <property type="project" value="InterPro"/>
</dbReference>
<dbReference type="OrthoDB" id="1428208at2"/>
<dbReference type="STRING" id="558151.ACM46_22700"/>
<dbReference type="Pfam" id="PF21205">
    <property type="entry name" value="Rep3_C"/>
    <property type="match status" value="1"/>
</dbReference>
<comment type="caution">
    <text evidence="3">The sequence shown here is derived from an EMBL/GenBank/DDBJ whole genome shotgun (WGS) entry which is preliminary data.</text>
</comment>
<dbReference type="AlphaFoldDB" id="A0A0J7KM04"/>
<dbReference type="Gene3D" id="1.10.10.10">
    <property type="entry name" value="Winged helix-like DNA-binding domain superfamily/Winged helix DNA-binding domain"/>
    <property type="match status" value="2"/>
</dbReference>
<evidence type="ECO:0000313" key="4">
    <source>
        <dbReference type="Proteomes" id="UP000036261"/>
    </source>
</evidence>
<evidence type="ECO:0000313" key="3">
    <source>
        <dbReference type="EMBL" id="KMQ58360.1"/>
    </source>
</evidence>
<gene>
    <name evidence="3" type="ORF">ACM46_22700</name>
</gene>
<evidence type="ECO:0000259" key="2">
    <source>
        <dbReference type="Pfam" id="PF01051"/>
    </source>
</evidence>
<dbReference type="InterPro" id="IPR000525">
    <property type="entry name" value="Initiator_Rep_WH1"/>
</dbReference>
<dbReference type="InterPro" id="IPR036388">
    <property type="entry name" value="WH-like_DNA-bd_sf"/>
</dbReference>
<comment type="similarity">
    <text evidence="1">Belongs to the initiator RepB protein family.</text>
</comment>
<dbReference type="InterPro" id="IPR036390">
    <property type="entry name" value="WH_DNA-bd_sf"/>
</dbReference>